<dbReference type="AlphaFoldDB" id="A0A183GJT8"/>
<dbReference type="Proteomes" id="UP000050761">
    <property type="component" value="Unassembled WGS sequence"/>
</dbReference>
<keyword evidence="1" id="KW-1185">Reference proteome</keyword>
<accession>A0A183GJT8</accession>
<proteinExistence type="predicted"/>
<dbReference type="WBParaSite" id="HPBE_0002294801-mRNA-1">
    <property type="protein sequence ID" value="HPBE_0002294801-mRNA-1"/>
    <property type="gene ID" value="HPBE_0002294801"/>
</dbReference>
<dbReference type="InterPro" id="IPR002060">
    <property type="entry name" value="Squ/phyt_synthse"/>
</dbReference>
<dbReference type="SUPFAM" id="SSF48576">
    <property type="entry name" value="Terpenoid synthases"/>
    <property type="match status" value="1"/>
</dbReference>
<dbReference type="InterPro" id="IPR008949">
    <property type="entry name" value="Isoprenoid_synthase_dom_sf"/>
</dbReference>
<reference evidence="2" key="1">
    <citation type="submission" date="2019-09" db="UniProtKB">
        <authorList>
            <consortium name="WormBaseParasite"/>
        </authorList>
    </citation>
    <scope>IDENTIFICATION</scope>
</reference>
<protein>
    <submittedName>
        <fullName evidence="2">NADH dehydrogenase (Ubiquinone) complex I, assembly factor 6</fullName>
    </submittedName>
</protein>
<evidence type="ECO:0000313" key="1">
    <source>
        <dbReference type="Proteomes" id="UP000050761"/>
    </source>
</evidence>
<organism evidence="1 2">
    <name type="scientific">Heligmosomoides polygyrus</name>
    <name type="common">Parasitic roundworm</name>
    <dbReference type="NCBI Taxonomy" id="6339"/>
    <lineage>
        <taxon>Eukaryota</taxon>
        <taxon>Metazoa</taxon>
        <taxon>Ecdysozoa</taxon>
        <taxon>Nematoda</taxon>
        <taxon>Chromadorea</taxon>
        <taxon>Rhabditida</taxon>
        <taxon>Rhabditina</taxon>
        <taxon>Rhabditomorpha</taxon>
        <taxon>Strongyloidea</taxon>
        <taxon>Heligmosomidae</taxon>
        <taxon>Heligmosomoides</taxon>
    </lineage>
</organism>
<name>A0A183GJT8_HELPZ</name>
<evidence type="ECO:0000313" key="2">
    <source>
        <dbReference type="WBParaSite" id="HPBE_0002294801-mRNA-1"/>
    </source>
</evidence>
<sequence length="302" mass="33587">LPPNPNRRFLFQFQLVRSRDRDNYQAVLTMPKVFHPELFALLAFNVELALVREKISAQHGTDAAGMYRLQFWRDALSAIYGDSVAPVPRQPVAIALCTFAPRASLSLLDSLVVARQQTIGDRPFKTMKDLENYGKSTTGALLSLQLDALSRRSSDGKFPEVAIQAATELGVAYGVINLARSFLPLLSKGVVLLPSDLMALYGLTPDRVYNRKDPDGLVNLAKDLVASAHLASSRGFTPSVPRAHRRALAPTSSIVDYIINRTIEVLHELPELGRLNLLWNRSLTTQYFPSMEYTQEYKNTAS</sequence>
<dbReference type="Gene3D" id="1.10.600.10">
    <property type="entry name" value="Farnesyl Diphosphate Synthase"/>
    <property type="match status" value="1"/>
</dbReference>
<dbReference type="Pfam" id="PF00494">
    <property type="entry name" value="SQS_PSY"/>
    <property type="match status" value="1"/>
</dbReference>